<dbReference type="FunFam" id="3.40.50.620:FF:000008">
    <property type="entry name" value="Tyrosine--tRNA ligase"/>
    <property type="match status" value="1"/>
</dbReference>
<dbReference type="RefSeq" id="WP_027294694.1">
    <property type="nucleotide sequence ID" value="NZ_CABMJZ010000109.1"/>
</dbReference>
<evidence type="ECO:0000256" key="7">
    <source>
        <dbReference type="ARBA" id="ARBA00022917"/>
    </source>
</evidence>
<feature type="short sequence motif" description="'KMSKS' region" evidence="11">
    <location>
        <begin position="229"/>
        <end position="233"/>
    </location>
</feature>
<dbReference type="InterPro" id="IPR002307">
    <property type="entry name" value="Tyr-tRNA-ligase"/>
</dbReference>
<dbReference type="AlphaFoldDB" id="A0A4U8Q8W6"/>
<dbReference type="Proteomes" id="UP000306509">
    <property type="component" value="Unassembled WGS sequence"/>
</dbReference>
<evidence type="ECO:0000256" key="8">
    <source>
        <dbReference type="ARBA" id="ARBA00023146"/>
    </source>
</evidence>
<dbReference type="InterPro" id="IPR014729">
    <property type="entry name" value="Rossmann-like_a/b/a_fold"/>
</dbReference>
<dbReference type="STRING" id="180332.GCA_000797495_02856"/>
<dbReference type="Gene3D" id="3.10.290.10">
    <property type="entry name" value="RNA-binding S4 domain"/>
    <property type="match status" value="1"/>
</dbReference>
<keyword evidence="2 11" id="KW-0963">Cytoplasm</keyword>
<evidence type="ECO:0000256" key="1">
    <source>
        <dbReference type="ARBA" id="ARBA00004496"/>
    </source>
</evidence>
<dbReference type="GO" id="GO:0004831">
    <property type="term" value="F:tyrosine-tRNA ligase activity"/>
    <property type="evidence" value="ECO:0007669"/>
    <property type="project" value="UniProtKB-UniRule"/>
</dbReference>
<dbReference type="OrthoDB" id="9804243at2"/>
<sequence length="410" mass="46449">MAANVFDILKERGFIEQTTHEEEIRELLGKESVTFYIGFDATADSLTAGHFLTVMAMMHMQQAGHRPIALLGGGTTMIGDPSGKSDMRSMMTMETIQHNAKRFQEQLSRFIDFDNDKAIIANNADWLLDLNYVEFLREVGVHFSVNKMLTADCYKQRMEKGLTFFEFNYMLMQSYDFWKLNKMYDCKMELGGNDQWSNIIGGVELIRRKEQKPAFGLTFKLLTTSEGIKMGKTMKGAVWLDPEKTSPYEFYQYWRNIEDVKVEECLGLLTFLPMDEVRRLGALEGAEINHAKDVLAFEITKIVHGEEEAKKAQDAARALFADGGKSKDMPTTVYSKAELDEGKDLITLLVETKLAASRSEGRRIILQGGVSVNDVKVTEIDRKFTSADLDADGVLMIKKGKKGYHQIKVD</sequence>
<comment type="function">
    <text evidence="11">Catalyzes the attachment of tyrosine to tRNA(Tyr) in a two-step reaction: tyrosine is first activated by ATP to form Tyr-AMP and then transferred to the acceptor end of tRNA(Tyr).</text>
</comment>
<dbReference type="GO" id="GO:0005524">
    <property type="term" value="F:ATP binding"/>
    <property type="evidence" value="ECO:0007669"/>
    <property type="project" value="UniProtKB-UniRule"/>
</dbReference>
<evidence type="ECO:0000256" key="9">
    <source>
        <dbReference type="ARBA" id="ARBA00048248"/>
    </source>
</evidence>
<dbReference type="EC" id="6.1.1.1" evidence="11"/>
<dbReference type="FunFam" id="1.10.240.10:FF:000001">
    <property type="entry name" value="Tyrosine--tRNA ligase"/>
    <property type="match status" value="1"/>
</dbReference>
<evidence type="ECO:0000256" key="10">
    <source>
        <dbReference type="ARBA" id="ARBA00060965"/>
    </source>
</evidence>
<dbReference type="PRINTS" id="PR01040">
    <property type="entry name" value="TRNASYNTHTYR"/>
</dbReference>
<evidence type="ECO:0000313" key="15">
    <source>
        <dbReference type="Proteomes" id="UP000306509"/>
    </source>
</evidence>
<feature type="domain" description="Tyrosine--tRNA ligase SYY-like C-terminal" evidence="13">
    <location>
        <begin position="327"/>
        <end position="405"/>
    </location>
</feature>
<dbReference type="EMBL" id="QGQD01000052">
    <property type="protein sequence ID" value="TLD00613.1"/>
    <property type="molecule type" value="Genomic_DNA"/>
</dbReference>
<feature type="binding site" evidence="11">
    <location>
        <position position="173"/>
    </location>
    <ligand>
        <name>L-tyrosine</name>
        <dbReference type="ChEBI" id="CHEBI:58315"/>
    </ligand>
</feature>
<dbReference type="SUPFAM" id="SSF52374">
    <property type="entry name" value="Nucleotidylyl transferase"/>
    <property type="match status" value="1"/>
</dbReference>
<comment type="catalytic activity">
    <reaction evidence="9 11">
        <text>tRNA(Tyr) + L-tyrosine + ATP = L-tyrosyl-tRNA(Tyr) + AMP + diphosphate + H(+)</text>
        <dbReference type="Rhea" id="RHEA:10220"/>
        <dbReference type="Rhea" id="RHEA-COMP:9706"/>
        <dbReference type="Rhea" id="RHEA-COMP:9707"/>
        <dbReference type="ChEBI" id="CHEBI:15378"/>
        <dbReference type="ChEBI" id="CHEBI:30616"/>
        <dbReference type="ChEBI" id="CHEBI:33019"/>
        <dbReference type="ChEBI" id="CHEBI:58315"/>
        <dbReference type="ChEBI" id="CHEBI:78442"/>
        <dbReference type="ChEBI" id="CHEBI:78536"/>
        <dbReference type="ChEBI" id="CHEBI:456215"/>
        <dbReference type="EC" id="6.1.1.1"/>
    </reaction>
</comment>
<keyword evidence="7 11" id="KW-0648">Protein biosynthesis</keyword>
<feature type="binding site" evidence="11">
    <location>
        <position position="169"/>
    </location>
    <ligand>
        <name>L-tyrosine</name>
        <dbReference type="ChEBI" id="CHEBI:58315"/>
    </ligand>
</feature>
<dbReference type="InterPro" id="IPR024107">
    <property type="entry name" value="Tyr-tRNA-ligase_bac_1"/>
</dbReference>
<dbReference type="PROSITE" id="PS50889">
    <property type="entry name" value="S4"/>
    <property type="match status" value="1"/>
</dbReference>
<keyword evidence="15" id="KW-1185">Reference proteome</keyword>
<feature type="binding site" evidence="11">
    <location>
        <position position="36"/>
    </location>
    <ligand>
        <name>L-tyrosine</name>
        <dbReference type="ChEBI" id="CHEBI:58315"/>
    </ligand>
</feature>
<dbReference type="CDD" id="cd00805">
    <property type="entry name" value="TyrRS_core"/>
    <property type="match status" value="1"/>
</dbReference>
<dbReference type="GO" id="GO:0006437">
    <property type="term" value="P:tyrosyl-tRNA aminoacylation"/>
    <property type="evidence" value="ECO:0007669"/>
    <property type="project" value="UniProtKB-UniRule"/>
</dbReference>
<evidence type="ECO:0000313" key="14">
    <source>
        <dbReference type="EMBL" id="TLD00613.1"/>
    </source>
</evidence>
<dbReference type="InterPro" id="IPR054608">
    <property type="entry name" value="SYY-like_C"/>
</dbReference>
<dbReference type="GO" id="GO:0005829">
    <property type="term" value="C:cytosol"/>
    <property type="evidence" value="ECO:0007669"/>
    <property type="project" value="TreeGrafter"/>
</dbReference>
<comment type="caution">
    <text evidence="14">The sequence shown here is derived from an EMBL/GenBank/DDBJ whole genome shotgun (WGS) entry which is preliminary data.</text>
</comment>
<dbReference type="GO" id="GO:0042803">
    <property type="term" value="F:protein homodimerization activity"/>
    <property type="evidence" value="ECO:0007669"/>
    <property type="project" value="UniProtKB-ARBA"/>
</dbReference>
<dbReference type="InterPro" id="IPR036986">
    <property type="entry name" value="S4_RNA-bd_sf"/>
</dbReference>
<dbReference type="HAMAP" id="MF_02006">
    <property type="entry name" value="Tyr_tRNA_synth_type1"/>
    <property type="match status" value="1"/>
</dbReference>
<dbReference type="GO" id="GO:0003723">
    <property type="term" value="F:RNA binding"/>
    <property type="evidence" value="ECO:0007669"/>
    <property type="project" value="UniProtKB-KW"/>
</dbReference>
<gene>
    <name evidence="11 14" type="primary">tyrS</name>
    <name evidence="14" type="ORF">DSM106044_02562</name>
</gene>
<keyword evidence="6 12" id="KW-0694">RNA-binding</keyword>
<feature type="binding site" evidence="11">
    <location>
        <position position="232"/>
    </location>
    <ligand>
        <name>ATP</name>
        <dbReference type="ChEBI" id="CHEBI:30616"/>
    </ligand>
</feature>
<dbReference type="Pfam" id="PF00579">
    <property type="entry name" value="tRNA-synt_1b"/>
    <property type="match status" value="1"/>
</dbReference>
<dbReference type="Gene3D" id="1.10.240.10">
    <property type="entry name" value="Tyrosyl-Transfer RNA Synthetase"/>
    <property type="match status" value="1"/>
</dbReference>
<dbReference type="Pfam" id="PF22421">
    <property type="entry name" value="SYY_C-terminal"/>
    <property type="match status" value="1"/>
</dbReference>
<feature type="short sequence motif" description="'HIGH' region" evidence="11">
    <location>
        <begin position="41"/>
        <end position="50"/>
    </location>
</feature>
<dbReference type="PANTHER" id="PTHR11766:SF0">
    <property type="entry name" value="TYROSINE--TRNA LIGASE, MITOCHONDRIAL"/>
    <property type="match status" value="1"/>
</dbReference>
<evidence type="ECO:0000256" key="6">
    <source>
        <dbReference type="ARBA" id="ARBA00022884"/>
    </source>
</evidence>
<comment type="similarity">
    <text evidence="10 11">Belongs to the class-I aminoacyl-tRNA synthetase family. TyrS type 1 subfamily.</text>
</comment>
<dbReference type="SUPFAM" id="SSF55174">
    <property type="entry name" value="Alpha-L RNA-binding motif"/>
    <property type="match status" value="1"/>
</dbReference>
<organism evidence="14 15">
    <name type="scientific">Robinsoniella peoriensis</name>
    <dbReference type="NCBI Taxonomy" id="180332"/>
    <lineage>
        <taxon>Bacteria</taxon>
        <taxon>Bacillati</taxon>
        <taxon>Bacillota</taxon>
        <taxon>Clostridia</taxon>
        <taxon>Lachnospirales</taxon>
        <taxon>Lachnospiraceae</taxon>
        <taxon>Robinsoniella</taxon>
    </lineage>
</organism>
<evidence type="ECO:0000256" key="3">
    <source>
        <dbReference type="ARBA" id="ARBA00022598"/>
    </source>
</evidence>
<reference evidence="14 15" key="1">
    <citation type="journal article" date="2019" name="Anaerobe">
        <title>Detection of Robinsoniella peoriensis in multiple bone samples of a trauma patient.</title>
        <authorList>
            <person name="Schrottner P."/>
            <person name="Hartwich K."/>
            <person name="Bunk B."/>
            <person name="Schober I."/>
            <person name="Helbig S."/>
            <person name="Rudolph W.W."/>
            <person name="Gunzer F."/>
        </authorList>
    </citation>
    <scope>NUCLEOTIDE SEQUENCE [LARGE SCALE GENOMIC DNA]</scope>
    <source>
        <strain evidence="14 15">DSM 106044</strain>
    </source>
</reference>
<comment type="subunit">
    <text evidence="11">Homodimer.</text>
</comment>
<protein>
    <recommendedName>
        <fullName evidence="11">Tyrosine--tRNA ligase</fullName>
        <ecNumber evidence="11">6.1.1.1</ecNumber>
    </recommendedName>
    <alternativeName>
        <fullName evidence="11">Tyrosyl-tRNA synthetase</fullName>
        <shortName evidence="11">TyrRS</shortName>
    </alternativeName>
</protein>
<proteinExistence type="inferred from homology"/>
<name>A0A4U8Q8W6_9FIRM</name>
<evidence type="ECO:0000256" key="2">
    <source>
        <dbReference type="ARBA" id="ARBA00022490"/>
    </source>
</evidence>
<evidence type="ECO:0000256" key="4">
    <source>
        <dbReference type="ARBA" id="ARBA00022741"/>
    </source>
</evidence>
<dbReference type="CDD" id="cd00165">
    <property type="entry name" value="S4"/>
    <property type="match status" value="1"/>
</dbReference>
<comment type="subcellular location">
    <subcellularLocation>
        <location evidence="1 11">Cytoplasm</location>
    </subcellularLocation>
</comment>
<dbReference type="PANTHER" id="PTHR11766">
    <property type="entry name" value="TYROSYL-TRNA SYNTHETASE"/>
    <property type="match status" value="1"/>
</dbReference>
<dbReference type="InterPro" id="IPR024088">
    <property type="entry name" value="Tyr-tRNA-ligase_bac-type"/>
</dbReference>
<keyword evidence="3 11" id="KW-0436">Ligase</keyword>
<keyword evidence="8 11" id="KW-0030">Aminoacyl-tRNA synthetase</keyword>
<keyword evidence="4 11" id="KW-0547">Nucleotide-binding</keyword>
<evidence type="ECO:0000256" key="11">
    <source>
        <dbReference type="HAMAP-Rule" id="MF_02006"/>
    </source>
</evidence>
<dbReference type="InterPro" id="IPR002305">
    <property type="entry name" value="aa-tRNA-synth_Ic"/>
</dbReference>
<evidence type="ECO:0000259" key="13">
    <source>
        <dbReference type="Pfam" id="PF22421"/>
    </source>
</evidence>
<dbReference type="NCBIfam" id="TIGR00234">
    <property type="entry name" value="tyrS"/>
    <property type="match status" value="1"/>
</dbReference>
<keyword evidence="5 11" id="KW-0067">ATP-binding</keyword>
<dbReference type="Gene3D" id="3.40.50.620">
    <property type="entry name" value="HUPs"/>
    <property type="match status" value="1"/>
</dbReference>
<evidence type="ECO:0000256" key="5">
    <source>
        <dbReference type="ARBA" id="ARBA00022840"/>
    </source>
</evidence>
<evidence type="ECO:0000256" key="12">
    <source>
        <dbReference type="PROSITE-ProRule" id="PRU00182"/>
    </source>
</evidence>
<accession>A0A4U8Q8W6</accession>